<organism evidence="5 6">
    <name type="scientific">Cynoglossus semilaevis</name>
    <name type="common">Tongue sole</name>
    <dbReference type="NCBI Taxonomy" id="244447"/>
    <lineage>
        <taxon>Eukaryota</taxon>
        <taxon>Metazoa</taxon>
        <taxon>Chordata</taxon>
        <taxon>Craniata</taxon>
        <taxon>Vertebrata</taxon>
        <taxon>Euteleostomi</taxon>
        <taxon>Actinopterygii</taxon>
        <taxon>Neopterygii</taxon>
        <taxon>Teleostei</taxon>
        <taxon>Neoteleostei</taxon>
        <taxon>Acanthomorphata</taxon>
        <taxon>Carangaria</taxon>
        <taxon>Pleuronectiformes</taxon>
        <taxon>Pleuronectoidei</taxon>
        <taxon>Cynoglossidae</taxon>
        <taxon>Cynoglossinae</taxon>
        <taxon>Cynoglossus</taxon>
    </lineage>
</organism>
<keyword evidence="6" id="KW-1185">Reference proteome</keyword>
<name>A0A3P8X3G6_CYNSE</name>
<protein>
    <submittedName>
        <fullName evidence="5">Interferon gamma receptor 2</fullName>
    </submittedName>
</protein>
<proteinExistence type="predicted"/>
<evidence type="ECO:0000313" key="5">
    <source>
        <dbReference type="Ensembl" id="ENSCSEP00000032236.1"/>
    </source>
</evidence>
<dbReference type="RefSeq" id="NP_001348087.1">
    <property type="nucleotide sequence ID" value="NM_001361158.1"/>
</dbReference>
<dbReference type="OrthoDB" id="9932619at2759"/>
<feature type="signal peptide" evidence="2">
    <location>
        <begin position="1"/>
        <end position="19"/>
    </location>
</feature>
<evidence type="ECO:0000256" key="1">
    <source>
        <dbReference type="SAM" id="Phobius"/>
    </source>
</evidence>
<reference evidence="5" key="3">
    <citation type="submission" date="2025-09" db="UniProtKB">
        <authorList>
            <consortium name="Ensembl"/>
        </authorList>
    </citation>
    <scope>IDENTIFICATION</scope>
</reference>
<dbReference type="PANTHER" id="PTHR20859:SF46">
    <property type="entry name" value="INTERFERON GAMMA RECEPTOR 2"/>
    <property type="match status" value="1"/>
</dbReference>
<dbReference type="AlphaFoldDB" id="A0A3P8X3G6"/>
<dbReference type="Pfam" id="PF09294">
    <property type="entry name" value="Interfer-bind"/>
    <property type="match status" value="1"/>
</dbReference>
<dbReference type="Gene3D" id="2.60.40.10">
    <property type="entry name" value="Immunoglobulins"/>
    <property type="match status" value="2"/>
</dbReference>
<keyword evidence="1" id="KW-1133">Transmembrane helix</keyword>
<feature type="domain" description="Fibronectin type-III" evidence="3">
    <location>
        <begin position="4"/>
        <end position="101"/>
    </location>
</feature>
<sequence length="280" mass="31450">MLLVLLSFQALVQVSVVSQKAPQPPINILADEWLLTWSSTDENDVTYTVQYLSFDHTVWKDVASCVQTSFTSCNVAFTKADSEHGCVNLRVQAERSGLKSQPVQACSRRDTCSPDVMLAARPGSLTVYLSKNHTLALEHADHVEHRVYYGKEGKGLQKYKDGYSSLSINKLEEGQSYCVEVQYMYSKKPVGLRSCRQCEVIPLSKHKPNPTLVVVVIVVLFILVLVISAVAYTIICHSRRIKQCLQNPFEIPENLHFDVFPEQCVLSVEEEHCDVISSLQ</sequence>
<dbReference type="InterPro" id="IPR003961">
    <property type="entry name" value="FN3_dom"/>
</dbReference>
<dbReference type="GO" id="GO:0005886">
    <property type="term" value="C:plasma membrane"/>
    <property type="evidence" value="ECO:0007669"/>
    <property type="project" value="TreeGrafter"/>
</dbReference>
<reference evidence="5 6" key="1">
    <citation type="journal article" date="2014" name="Nat. Genet.">
        <title>Whole-genome sequence of a flatfish provides insights into ZW sex chromosome evolution and adaptation to a benthic lifestyle.</title>
        <authorList>
            <person name="Chen S."/>
            <person name="Zhang G."/>
            <person name="Shao C."/>
            <person name="Huang Q."/>
            <person name="Liu G."/>
            <person name="Zhang P."/>
            <person name="Song W."/>
            <person name="An N."/>
            <person name="Chalopin D."/>
            <person name="Volff J.N."/>
            <person name="Hong Y."/>
            <person name="Li Q."/>
            <person name="Sha Z."/>
            <person name="Zhou H."/>
            <person name="Xie M."/>
            <person name="Yu Q."/>
            <person name="Liu Y."/>
            <person name="Xiang H."/>
            <person name="Wang N."/>
            <person name="Wu K."/>
            <person name="Yang C."/>
            <person name="Zhou Q."/>
            <person name="Liao X."/>
            <person name="Yang L."/>
            <person name="Hu Q."/>
            <person name="Zhang J."/>
            <person name="Meng L."/>
            <person name="Jin L."/>
            <person name="Tian Y."/>
            <person name="Lian J."/>
            <person name="Yang J."/>
            <person name="Miao G."/>
            <person name="Liu S."/>
            <person name="Liang Z."/>
            <person name="Yan F."/>
            <person name="Li Y."/>
            <person name="Sun B."/>
            <person name="Zhang H."/>
            <person name="Zhang J."/>
            <person name="Zhu Y."/>
            <person name="Du M."/>
            <person name="Zhao Y."/>
            <person name="Schartl M."/>
            <person name="Tang Q."/>
            <person name="Wang J."/>
        </authorList>
    </citation>
    <scope>NUCLEOTIDE SEQUENCE</scope>
</reference>
<dbReference type="InterPro" id="IPR050650">
    <property type="entry name" value="Type-II_Cytokine-TF_Rcpt"/>
</dbReference>
<dbReference type="InterPro" id="IPR015373">
    <property type="entry name" value="Interferon/interleukin_rcp_dom"/>
</dbReference>
<dbReference type="GeneID" id="103391492"/>
<dbReference type="Ensembl" id="ENSCSET00000032656.1">
    <property type="protein sequence ID" value="ENSCSEP00000032236.1"/>
    <property type="gene ID" value="ENSCSEG00000020690.1"/>
</dbReference>
<evidence type="ECO:0000313" key="6">
    <source>
        <dbReference type="Proteomes" id="UP000265120"/>
    </source>
</evidence>
<dbReference type="InterPro" id="IPR036116">
    <property type="entry name" value="FN3_sf"/>
</dbReference>
<keyword evidence="1" id="KW-0812">Transmembrane</keyword>
<dbReference type="GeneTree" id="ENSGT00510000051617"/>
<dbReference type="GO" id="GO:0004896">
    <property type="term" value="F:cytokine receptor activity"/>
    <property type="evidence" value="ECO:0007669"/>
    <property type="project" value="TreeGrafter"/>
</dbReference>
<evidence type="ECO:0000259" key="3">
    <source>
        <dbReference type="Pfam" id="PF01108"/>
    </source>
</evidence>
<dbReference type="PANTHER" id="PTHR20859">
    <property type="entry name" value="INTERFERON/INTERLEUKIN RECEPTOR"/>
    <property type="match status" value="1"/>
</dbReference>
<dbReference type="KEGG" id="csem:103391492"/>
<feature type="transmembrane region" description="Helical" evidence="1">
    <location>
        <begin position="212"/>
        <end position="235"/>
    </location>
</feature>
<dbReference type="CTD" id="3460"/>
<feature type="chain" id="PRO_5018217755" evidence="2">
    <location>
        <begin position="20"/>
        <end position="280"/>
    </location>
</feature>
<dbReference type="SUPFAM" id="SSF49265">
    <property type="entry name" value="Fibronectin type III"/>
    <property type="match status" value="2"/>
</dbReference>
<dbReference type="InParanoid" id="A0A3P8X3G6"/>
<dbReference type="InterPro" id="IPR013783">
    <property type="entry name" value="Ig-like_fold"/>
</dbReference>
<dbReference type="Pfam" id="PF01108">
    <property type="entry name" value="Tissue_fac"/>
    <property type="match status" value="1"/>
</dbReference>
<accession>A0A3P8X3G6</accession>
<dbReference type="Proteomes" id="UP000265120">
    <property type="component" value="Chromosome 16"/>
</dbReference>
<dbReference type="OMA" id="ACSRHGD"/>
<keyword evidence="2" id="KW-0732">Signal</keyword>
<evidence type="ECO:0000256" key="2">
    <source>
        <dbReference type="SAM" id="SignalP"/>
    </source>
</evidence>
<feature type="domain" description="Interferon/interleukin receptor" evidence="4">
    <location>
        <begin position="114"/>
        <end position="200"/>
    </location>
</feature>
<evidence type="ECO:0000259" key="4">
    <source>
        <dbReference type="Pfam" id="PF09294"/>
    </source>
</evidence>
<dbReference type="STRING" id="244447.ENSCSEP00000032236"/>
<reference evidence="5" key="2">
    <citation type="submission" date="2025-08" db="UniProtKB">
        <authorList>
            <consortium name="Ensembl"/>
        </authorList>
    </citation>
    <scope>IDENTIFICATION</scope>
</reference>
<keyword evidence="1" id="KW-0472">Membrane</keyword>